<feature type="signal peptide" evidence="1">
    <location>
        <begin position="1"/>
        <end position="27"/>
    </location>
</feature>
<evidence type="ECO:0000313" key="3">
    <source>
        <dbReference type="Proteomes" id="UP000732380"/>
    </source>
</evidence>
<comment type="caution">
    <text evidence="2">The sequence shown here is derived from an EMBL/GenBank/DDBJ whole genome shotgun (WGS) entry which is preliminary data.</text>
</comment>
<reference evidence="2 3" key="1">
    <citation type="journal article" date="2020" name="bioRxiv">
        <title>Whole genome comparisons of ergot fungi reveals the divergence and evolution of species within the genus Claviceps are the result of varying mechanisms driving genome evolution and host range expansion.</title>
        <authorList>
            <person name="Wyka S.A."/>
            <person name="Mondo S.J."/>
            <person name="Liu M."/>
            <person name="Dettman J."/>
            <person name="Nalam V."/>
            <person name="Broders K.D."/>
        </authorList>
    </citation>
    <scope>NUCLEOTIDE SEQUENCE [LARGE SCALE GENOMIC DNA]</scope>
    <source>
        <strain evidence="2 3">LM576</strain>
    </source>
</reference>
<accession>A0A9P7TW03</accession>
<evidence type="ECO:0008006" key="4">
    <source>
        <dbReference type="Google" id="ProtNLM"/>
    </source>
</evidence>
<feature type="chain" id="PRO_5040173518" description="Transmembrane protein" evidence="1">
    <location>
        <begin position="28"/>
        <end position="206"/>
    </location>
</feature>
<keyword evidence="1" id="KW-0732">Signal</keyword>
<keyword evidence="3" id="KW-1185">Reference proteome</keyword>
<proteinExistence type="predicted"/>
<organism evidence="2 3">
    <name type="scientific">Claviceps humidiphila</name>
    <dbReference type="NCBI Taxonomy" id="1294629"/>
    <lineage>
        <taxon>Eukaryota</taxon>
        <taxon>Fungi</taxon>
        <taxon>Dikarya</taxon>
        <taxon>Ascomycota</taxon>
        <taxon>Pezizomycotina</taxon>
        <taxon>Sordariomycetes</taxon>
        <taxon>Hypocreomycetidae</taxon>
        <taxon>Hypocreales</taxon>
        <taxon>Clavicipitaceae</taxon>
        <taxon>Claviceps</taxon>
    </lineage>
</organism>
<gene>
    <name evidence="2" type="ORF">E4U13_008431</name>
</gene>
<name>A0A9P7TW03_9HYPO</name>
<dbReference type="AlphaFoldDB" id="A0A9P7TW03"/>
<dbReference type="Proteomes" id="UP000732380">
    <property type="component" value="Unassembled WGS sequence"/>
</dbReference>
<evidence type="ECO:0000256" key="1">
    <source>
        <dbReference type="SAM" id="SignalP"/>
    </source>
</evidence>
<protein>
    <recommendedName>
        <fullName evidence="4">Transmembrane protein</fullName>
    </recommendedName>
</protein>
<evidence type="ECO:0000313" key="2">
    <source>
        <dbReference type="EMBL" id="KAG6118595.1"/>
    </source>
</evidence>
<dbReference type="EMBL" id="SRQM01000099">
    <property type="protein sequence ID" value="KAG6118595.1"/>
    <property type="molecule type" value="Genomic_DNA"/>
</dbReference>
<sequence length="206" mass="23734">MAKYSLLSTLSLFILIFIFIFIKPATPWTVPEFLDNGVYEVTFEPYSIVQPQVHFFHYAIDPYTNYTSVKEHSYPVPPPKHSVQCTDNEAGQLNSTDIDLARRMLENWCEAYGIHKQAIVLAVHNGVAWYLCSWVFQYYLKKYEVCGRKEVRYSEEEMDGVCGKNMAGGLGFWNLGKYGRTKVGWNICEERGLGLEVLTRTQKGVY</sequence>